<gene>
    <name evidence="3" type="ORF">Ami3637_01775</name>
</gene>
<dbReference type="GO" id="GO:0009103">
    <property type="term" value="P:lipopolysaccharide biosynthetic process"/>
    <property type="evidence" value="ECO:0007669"/>
    <property type="project" value="TreeGrafter"/>
</dbReference>
<dbReference type="EMBL" id="CP047591">
    <property type="protein sequence ID" value="QHI71293.1"/>
    <property type="molecule type" value="Genomic_DNA"/>
</dbReference>
<reference evidence="3 4" key="1">
    <citation type="submission" date="2020-01" db="EMBL/GenBank/DDBJ databases">
        <title>Genomic analysis of Aminipila sp. CBA3637.</title>
        <authorList>
            <person name="Kim Y.B."/>
            <person name="Roh S.W."/>
        </authorList>
    </citation>
    <scope>NUCLEOTIDE SEQUENCE [LARGE SCALE GENOMIC DNA]</scope>
    <source>
        <strain evidence="3 4">CBA3637</strain>
    </source>
</reference>
<dbReference type="Proteomes" id="UP000463883">
    <property type="component" value="Chromosome"/>
</dbReference>
<organism evidence="3 4">
    <name type="scientific">Aminipila terrae</name>
    <dbReference type="NCBI Taxonomy" id="2697030"/>
    <lineage>
        <taxon>Bacteria</taxon>
        <taxon>Bacillati</taxon>
        <taxon>Bacillota</taxon>
        <taxon>Clostridia</taxon>
        <taxon>Peptostreptococcales</taxon>
        <taxon>Anaerovoracaceae</taxon>
        <taxon>Aminipila</taxon>
    </lineage>
</organism>
<protein>
    <submittedName>
        <fullName evidence="3">Glycosyltransferase</fullName>
    </submittedName>
</protein>
<evidence type="ECO:0000256" key="1">
    <source>
        <dbReference type="ARBA" id="ARBA00022679"/>
    </source>
</evidence>
<keyword evidence="1 3" id="KW-0808">Transferase</keyword>
<dbReference type="Gene3D" id="3.40.50.2000">
    <property type="entry name" value="Glycogen Phosphorylase B"/>
    <property type="match status" value="2"/>
</dbReference>
<feature type="domain" description="Glycosyl transferase family 1" evidence="2">
    <location>
        <begin position="5"/>
        <end position="90"/>
    </location>
</feature>
<dbReference type="InterPro" id="IPR001296">
    <property type="entry name" value="Glyco_trans_1"/>
</dbReference>
<dbReference type="KEGG" id="amic:Ami3637_01775"/>
<sequence>MDIRQKKEEILQKSKILVMPSYIESFGISCVEAMSFGNAVICNNIGGLKEIVENGVNGELVNIGEIDELSNKILKLMNNQHLINMYAENNIGRSKEFTEERMIKEIYDVYRNI</sequence>
<keyword evidence="4" id="KW-1185">Reference proteome</keyword>
<dbReference type="SUPFAM" id="SSF53756">
    <property type="entry name" value="UDP-Glycosyltransferase/glycogen phosphorylase"/>
    <property type="match status" value="1"/>
</dbReference>
<dbReference type="PANTHER" id="PTHR46401">
    <property type="entry name" value="GLYCOSYLTRANSFERASE WBBK-RELATED"/>
    <property type="match status" value="1"/>
</dbReference>
<dbReference type="Pfam" id="PF00534">
    <property type="entry name" value="Glycos_transf_1"/>
    <property type="match status" value="1"/>
</dbReference>
<dbReference type="CDD" id="cd03801">
    <property type="entry name" value="GT4_PimA-like"/>
    <property type="match status" value="1"/>
</dbReference>
<evidence type="ECO:0000313" key="4">
    <source>
        <dbReference type="Proteomes" id="UP000463883"/>
    </source>
</evidence>
<evidence type="ECO:0000259" key="2">
    <source>
        <dbReference type="Pfam" id="PF00534"/>
    </source>
</evidence>
<dbReference type="AlphaFoldDB" id="A0A6P1MDT0"/>
<proteinExistence type="predicted"/>
<dbReference type="PANTHER" id="PTHR46401:SF2">
    <property type="entry name" value="GLYCOSYLTRANSFERASE WBBK-RELATED"/>
    <property type="match status" value="1"/>
</dbReference>
<accession>A0A6P1MDT0</accession>
<evidence type="ECO:0000313" key="3">
    <source>
        <dbReference type="EMBL" id="QHI71293.1"/>
    </source>
</evidence>
<name>A0A6P1MDT0_9FIRM</name>
<dbReference type="GO" id="GO:0016757">
    <property type="term" value="F:glycosyltransferase activity"/>
    <property type="evidence" value="ECO:0007669"/>
    <property type="project" value="InterPro"/>
</dbReference>